<protein>
    <submittedName>
        <fullName evidence="2">Uncharacterized protein</fullName>
    </submittedName>
</protein>
<reference evidence="2" key="1">
    <citation type="submission" date="2022-09" db="EMBL/GenBank/DDBJ databases">
        <title>Fusarium specimens isolated from Avocado Roots.</title>
        <authorList>
            <person name="Stajich J."/>
            <person name="Roper C."/>
            <person name="Heimlech-Rivalta G."/>
        </authorList>
    </citation>
    <scope>NUCLEOTIDE SEQUENCE</scope>
    <source>
        <strain evidence="2">A02</strain>
    </source>
</reference>
<dbReference type="AlphaFoldDB" id="A0A9W8QVD2"/>
<organism evidence="2 3">
    <name type="scientific">Fusarium falciforme</name>
    <dbReference type="NCBI Taxonomy" id="195108"/>
    <lineage>
        <taxon>Eukaryota</taxon>
        <taxon>Fungi</taxon>
        <taxon>Dikarya</taxon>
        <taxon>Ascomycota</taxon>
        <taxon>Pezizomycotina</taxon>
        <taxon>Sordariomycetes</taxon>
        <taxon>Hypocreomycetidae</taxon>
        <taxon>Hypocreales</taxon>
        <taxon>Nectriaceae</taxon>
        <taxon>Fusarium</taxon>
        <taxon>Fusarium solani species complex</taxon>
    </lineage>
</organism>
<keyword evidence="3" id="KW-1185">Reference proteome</keyword>
<feature type="region of interest" description="Disordered" evidence="1">
    <location>
        <begin position="43"/>
        <end position="69"/>
    </location>
</feature>
<feature type="region of interest" description="Disordered" evidence="1">
    <location>
        <begin position="172"/>
        <end position="194"/>
    </location>
</feature>
<accession>A0A9W8QVD2</accession>
<feature type="compositionally biased region" description="Acidic residues" evidence="1">
    <location>
        <begin position="174"/>
        <end position="184"/>
    </location>
</feature>
<comment type="caution">
    <text evidence="2">The sequence shown here is derived from an EMBL/GenBank/DDBJ whole genome shotgun (WGS) entry which is preliminary data.</text>
</comment>
<feature type="compositionally biased region" description="Low complexity" evidence="1">
    <location>
        <begin position="56"/>
        <end position="66"/>
    </location>
</feature>
<evidence type="ECO:0000313" key="3">
    <source>
        <dbReference type="Proteomes" id="UP001152087"/>
    </source>
</evidence>
<evidence type="ECO:0000256" key="1">
    <source>
        <dbReference type="SAM" id="MobiDB-lite"/>
    </source>
</evidence>
<evidence type="ECO:0000313" key="2">
    <source>
        <dbReference type="EMBL" id="KAJ4180046.1"/>
    </source>
</evidence>
<dbReference type="EMBL" id="JAOQAV010000052">
    <property type="protein sequence ID" value="KAJ4180046.1"/>
    <property type="molecule type" value="Genomic_DNA"/>
</dbReference>
<sequence>MAPSNLPILTVTGPNGEPEPVLVFGFPTSEEELVPLWQWFETVEANQPSPDPDPAPASASVPGSASETPSALAFDIDNASYDKLMEHLAEVREDAASANQQALEDIAYSRLPETLAEYKGKRVPARDYVPAKCRVYGMQLSSGNSLRAHLGYSKRRGKHTINCHKCKELITERAEEEDEEEEEAQPLRKKQKKS</sequence>
<dbReference type="Proteomes" id="UP001152087">
    <property type="component" value="Unassembled WGS sequence"/>
</dbReference>
<name>A0A9W8QVD2_9HYPO</name>
<gene>
    <name evidence="2" type="ORF">NW755_012086</name>
</gene>
<proteinExistence type="predicted"/>